<evidence type="ECO:0000256" key="4">
    <source>
        <dbReference type="ARBA" id="ARBA00022692"/>
    </source>
</evidence>
<keyword evidence="10" id="KW-1185">Reference proteome</keyword>
<evidence type="ECO:0000256" key="6">
    <source>
        <dbReference type="ARBA" id="ARBA00023136"/>
    </source>
</evidence>
<feature type="chain" id="PRO_5026192159" description="Long-chain fatty acid transporter" evidence="8">
    <location>
        <begin position="25"/>
        <end position="464"/>
    </location>
</feature>
<dbReference type="Pfam" id="PF03349">
    <property type="entry name" value="Toluene_X"/>
    <property type="match status" value="1"/>
</dbReference>
<sequence>MTFKRTLLAAAVTGAVLATGTAQATNGYFSHGFGVKSKGMGGSGVAFANNSAMIIATNPAGITDVDNQITGELAYFKPIRGYDYTTTNPMGSISGSGDSDREGFFIPGLAFTYALTERDSVGLAMYGNGGMNTDYPADSGNYLGFPGVPADGPYGDGEAGVDLKQLFITPTYARELMDDRLSVGVSAVIARQSFSAKGLANFNGTGPVAQATGLPPFSVAPQNMTGQGHDSAWGYGGKLGVTFKATDRISLAASYQSKIEMDEFDKYSGLFAEGGDFDIPATWTVGLAADLTDDITVTADYQRIEYSDVKAISNPSTAYLNQCLGSWMSTGAAGPNCLGGSDGAGFGWDDVDVIKLGVQWQATPKLQLRAGWNHGDNPISSEDALFNTIAPGVVENHYTVGFSYAMGSNHEIHGSFMYAPEVDVKGENQFLSDLAAQNGMPGVSQDLQIKMKQYEATVGYTYKF</sequence>
<dbReference type="EMBL" id="CP046415">
    <property type="protein sequence ID" value="QGT79559.1"/>
    <property type="molecule type" value="Genomic_DNA"/>
</dbReference>
<dbReference type="KEGG" id="ghl:GM160_05055"/>
<gene>
    <name evidence="9" type="ORF">GM160_05055</name>
</gene>
<dbReference type="PANTHER" id="PTHR35093">
    <property type="entry name" value="OUTER MEMBRANE PROTEIN NMB0088-RELATED"/>
    <property type="match status" value="1"/>
</dbReference>
<evidence type="ECO:0000256" key="8">
    <source>
        <dbReference type="SAM" id="SignalP"/>
    </source>
</evidence>
<keyword evidence="4" id="KW-0812">Transmembrane</keyword>
<proteinExistence type="inferred from homology"/>
<dbReference type="GO" id="GO:0015483">
    <property type="term" value="F:long-chain fatty acid transporting porin activity"/>
    <property type="evidence" value="ECO:0007669"/>
    <property type="project" value="TreeGrafter"/>
</dbReference>
<dbReference type="PANTHER" id="PTHR35093:SF8">
    <property type="entry name" value="OUTER MEMBRANE PROTEIN NMB0088-RELATED"/>
    <property type="match status" value="1"/>
</dbReference>
<dbReference type="SUPFAM" id="SSF56935">
    <property type="entry name" value="Porins"/>
    <property type="match status" value="1"/>
</dbReference>
<organism evidence="9 10">
    <name type="scientific">Guyparkeria halophila</name>
    <dbReference type="NCBI Taxonomy" id="47960"/>
    <lineage>
        <taxon>Bacteria</taxon>
        <taxon>Pseudomonadati</taxon>
        <taxon>Pseudomonadota</taxon>
        <taxon>Gammaproteobacteria</taxon>
        <taxon>Chromatiales</taxon>
        <taxon>Thioalkalibacteraceae</taxon>
        <taxon>Guyparkeria</taxon>
    </lineage>
</organism>
<protein>
    <recommendedName>
        <fullName evidence="11">Long-chain fatty acid transporter</fullName>
    </recommendedName>
</protein>
<keyword evidence="7" id="KW-0998">Cell outer membrane</keyword>
<evidence type="ECO:0000313" key="9">
    <source>
        <dbReference type="EMBL" id="QGT79559.1"/>
    </source>
</evidence>
<evidence type="ECO:0008006" key="11">
    <source>
        <dbReference type="Google" id="ProtNLM"/>
    </source>
</evidence>
<dbReference type="Gene3D" id="2.40.160.60">
    <property type="entry name" value="Outer membrane protein transport protein (OMPP1/FadL/TodX)"/>
    <property type="match status" value="1"/>
</dbReference>
<reference evidence="9 10" key="1">
    <citation type="submission" date="2019-11" db="EMBL/GenBank/DDBJ databases">
        <authorList>
            <person name="Zhang J."/>
            <person name="Sun C."/>
        </authorList>
    </citation>
    <scope>NUCLEOTIDE SEQUENCE [LARGE SCALE GENOMIC DNA]</scope>
    <source>
        <strain evidence="10">sp2</strain>
    </source>
</reference>
<evidence type="ECO:0000256" key="1">
    <source>
        <dbReference type="ARBA" id="ARBA00004571"/>
    </source>
</evidence>
<comment type="similarity">
    <text evidence="2">Belongs to the OmpP1/FadL family.</text>
</comment>
<evidence type="ECO:0000313" key="10">
    <source>
        <dbReference type="Proteomes" id="UP000427716"/>
    </source>
</evidence>
<keyword evidence="5 8" id="KW-0732">Signal</keyword>
<dbReference type="AlphaFoldDB" id="A0A6I6CZ95"/>
<feature type="signal peptide" evidence="8">
    <location>
        <begin position="1"/>
        <end position="24"/>
    </location>
</feature>
<name>A0A6I6CZ95_9GAMM</name>
<dbReference type="InterPro" id="IPR003134">
    <property type="entry name" value="Hs1_Cortactin"/>
</dbReference>
<evidence type="ECO:0000256" key="3">
    <source>
        <dbReference type="ARBA" id="ARBA00022452"/>
    </source>
</evidence>
<accession>A0A6I6CZ95</accession>
<comment type="subcellular location">
    <subcellularLocation>
        <location evidence="1">Cell outer membrane</location>
        <topology evidence="1">Multi-pass membrane protein</topology>
    </subcellularLocation>
</comment>
<evidence type="ECO:0000256" key="5">
    <source>
        <dbReference type="ARBA" id="ARBA00022729"/>
    </source>
</evidence>
<evidence type="ECO:0000256" key="2">
    <source>
        <dbReference type="ARBA" id="ARBA00008163"/>
    </source>
</evidence>
<evidence type="ECO:0000256" key="7">
    <source>
        <dbReference type="ARBA" id="ARBA00023237"/>
    </source>
</evidence>
<dbReference type="GO" id="GO:0009279">
    <property type="term" value="C:cell outer membrane"/>
    <property type="evidence" value="ECO:0007669"/>
    <property type="project" value="UniProtKB-SubCell"/>
</dbReference>
<dbReference type="InterPro" id="IPR005017">
    <property type="entry name" value="OMPP1/FadL/TodX"/>
</dbReference>
<dbReference type="PROSITE" id="PS51090">
    <property type="entry name" value="CORTACTIN"/>
    <property type="match status" value="1"/>
</dbReference>
<keyword evidence="6" id="KW-0472">Membrane</keyword>
<dbReference type="Proteomes" id="UP000427716">
    <property type="component" value="Chromosome"/>
</dbReference>
<keyword evidence="3" id="KW-1134">Transmembrane beta strand</keyword>